<feature type="domain" description="Methyl-accepting transducer" evidence="9">
    <location>
        <begin position="394"/>
        <end position="665"/>
    </location>
</feature>
<dbReference type="InterPro" id="IPR004089">
    <property type="entry name" value="MCPsignal_dom"/>
</dbReference>
<proteinExistence type="inferred from homology"/>
<dbReference type="GO" id="GO:0007165">
    <property type="term" value="P:signal transduction"/>
    <property type="evidence" value="ECO:0007669"/>
    <property type="project" value="UniProtKB-KW"/>
</dbReference>
<dbReference type="GO" id="GO:0005886">
    <property type="term" value="C:plasma membrane"/>
    <property type="evidence" value="ECO:0007669"/>
    <property type="project" value="UniProtKB-SubCell"/>
</dbReference>
<keyword evidence="2" id="KW-1003">Cell membrane</keyword>
<reference evidence="12" key="1">
    <citation type="submission" date="2016-10" db="EMBL/GenBank/DDBJ databases">
        <authorList>
            <person name="Varghese N."/>
            <person name="Submissions S."/>
        </authorList>
    </citation>
    <scope>NUCLEOTIDE SEQUENCE [LARGE SCALE GENOMIC DNA]</scope>
    <source>
        <strain evidence="12">IBRC-M10078</strain>
    </source>
</reference>
<dbReference type="SUPFAM" id="SSF58104">
    <property type="entry name" value="Methyl-accepting chemotaxis protein (MCP) signaling domain"/>
    <property type="match status" value="1"/>
</dbReference>
<evidence type="ECO:0000256" key="4">
    <source>
        <dbReference type="ARBA" id="ARBA00023224"/>
    </source>
</evidence>
<keyword evidence="7" id="KW-0175">Coiled coil</keyword>
<gene>
    <name evidence="11" type="ORF">SAMN05216565_10984</name>
</gene>
<dbReference type="CDD" id="cd11386">
    <property type="entry name" value="MCP_signal"/>
    <property type="match status" value="1"/>
</dbReference>
<dbReference type="SUPFAM" id="SSF103190">
    <property type="entry name" value="Sensory domain-like"/>
    <property type="match status" value="1"/>
</dbReference>
<dbReference type="CDD" id="cd12913">
    <property type="entry name" value="PDC1_MCP_like"/>
    <property type="match status" value="1"/>
</dbReference>
<dbReference type="SMART" id="SM00304">
    <property type="entry name" value="HAMP"/>
    <property type="match status" value="1"/>
</dbReference>
<feature type="domain" description="HAMP" evidence="10">
    <location>
        <begin position="323"/>
        <end position="375"/>
    </location>
</feature>
<keyword evidence="8" id="KW-0812">Transmembrane</keyword>
<keyword evidence="3 8" id="KW-0472">Membrane</keyword>
<dbReference type="CDD" id="cd06225">
    <property type="entry name" value="HAMP"/>
    <property type="match status" value="1"/>
</dbReference>
<dbReference type="PANTHER" id="PTHR32089:SF112">
    <property type="entry name" value="LYSOZYME-LIKE PROTEIN-RELATED"/>
    <property type="match status" value="1"/>
</dbReference>
<evidence type="ECO:0000256" key="3">
    <source>
        <dbReference type="ARBA" id="ARBA00023136"/>
    </source>
</evidence>
<evidence type="ECO:0000313" key="11">
    <source>
        <dbReference type="EMBL" id="SDP85909.1"/>
    </source>
</evidence>
<name>A0A1H0W5C7_9BACI</name>
<dbReference type="Proteomes" id="UP000199159">
    <property type="component" value="Unassembled WGS sequence"/>
</dbReference>
<evidence type="ECO:0000256" key="1">
    <source>
        <dbReference type="ARBA" id="ARBA00004236"/>
    </source>
</evidence>
<feature type="transmembrane region" description="Helical" evidence="8">
    <location>
        <begin position="12"/>
        <end position="33"/>
    </location>
</feature>
<evidence type="ECO:0000256" key="6">
    <source>
        <dbReference type="PROSITE-ProRule" id="PRU00284"/>
    </source>
</evidence>
<dbReference type="Pfam" id="PF00672">
    <property type="entry name" value="HAMP"/>
    <property type="match status" value="1"/>
</dbReference>
<dbReference type="InterPro" id="IPR029151">
    <property type="entry name" value="Sensor-like_sf"/>
</dbReference>
<comment type="similarity">
    <text evidence="5">Belongs to the methyl-accepting chemotaxis (MCP) protein family.</text>
</comment>
<sequence>MRKKKSSIQFKMLSIFLPIILISTISITALSFFSSKKEITTLTSSSVNNKMDSVLEAMEHEFTAHTRLAQSLSTLYKVKGNSLTKEDYQKTLEETIALNENTFGLGIWIDPYKYNADSQYFGPYVYRDAGSIVYTEDYETAEYNYPEADWYVKGKEVGEGNISWSPPYYDEALDMTLLTASVPIFQDGAFAGVITADYDLTTIQNLIVNQKFEQTGHLFLVGKAGEFIAHKEKAMTDHISDDSDLKELGQAIEESEQGVQLFETNGKEWEAFYTTFPDTGWKLVSAIPTSELYDGVNSLLTKSVWITAFFLLASATLIYLFSASLSKKIKQFVEKIGYLAEGDLSSPMELKSNDELGQMSDHYNRALSNLNQMFHTIRSSSEQVAASSEELSASAEQTSGSVAEVANSIQEVAANINQQNNYTQRVKESTTFIHKGMEQINDNIEKVKHSSTQTTVLAQSGTADVKSAIEQMKEIDSTVQQTSNSINNLDNKSKQIEEIVGLINTIAQQTNLLALNAAIEAARAGEHGKGFAVVADEVRKLAEQSSQASGDIKQLIHEIQDEISISVTVMKSSTESTKSGIQVVGQTGQSFSEIYEAIESMTKHTEEVYDSIVYVLKEVDQMKDVVESVNEIAVTNDEQAQNVSAATEEQAAMVEEMTASSEALAQIATELQMELGKFKL</sequence>
<comment type="subcellular location">
    <subcellularLocation>
        <location evidence="1">Cell membrane</location>
    </subcellularLocation>
</comment>
<organism evidence="11 12">
    <name type="scientific">Litchfieldia salsa</name>
    <dbReference type="NCBI Taxonomy" id="930152"/>
    <lineage>
        <taxon>Bacteria</taxon>
        <taxon>Bacillati</taxon>
        <taxon>Bacillota</taxon>
        <taxon>Bacilli</taxon>
        <taxon>Bacillales</taxon>
        <taxon>Bacillaceae</taxon>
        <taxon>Litchfieldia</taxon>
    </lineage>
</organism>
<dbReference type="InterPro" id="IPR003660">
    <property type="entry name" value="HAMP_dom"/>
</dbReference>
<evidence type="ECO:0000256" key="2">
    <source>
        <dbReference type="ARBA" id="ARBA00022475"/>
    </source>
</evidence>
<keyword evidence="12" id="KW-1185">Reference proteome</keyword>
<dbReference type="PANTHER" id="PTHR32089">
    <property type="entry name" value="METHYL-ACCEPTING CHEMOTAXIS PROTEIN MCPB"/>
    <property type="match status" value="1"/>
</dbReference>
<dbReference type="EMBL" id="FNJU01000009">
    <property type="protein sequence ID" value="SDP85909.1"/>
    <property type="molecule type" value="Genomic_DNA"/>
</dbReference>
<dbReference type="Pfam" id="PF22673">
    <property type="entry name" value="MCP-like_PDC_1"/>
    <property type="match status" value="1"/>
</dbReference>
<evidence type="ECO:0000256" key="5">
    <source>
        <dbReference type="ARBA" id="ARBA00029447"/>
    </source>
</evidence>
<evidence type="ECO:0000259" key="9">
    <source>
        <dbReference type="PROSITE" id="PS50111"/>
    </source>
</evidence>
<dbReference type="Gene3D" id="3.30.450.20">
    <property type="entry name" value="PAS domain"/>
    <property type="match status" value="2"/>
</dbReference>
<dbReference type="RefSeq" id="WP_175490346.1">
    <property type="nucleotide sequence ID" value="NZ_FNJU01000009.1"/>
</dbReference>
<protein>
    <submittedName>
        <fullName evidence="11">Methyl-accepting chemotaxis sensory transducer with Cache sensor</fullName>
    </submittedName>
</protein>
<evidence type="ECO:0000313" key="12">
    <source>
        <dbReference type="Proteomes" id="UP000199159"/>
    </source>
</evidence>
<dbReference type="SMART" id="SM00283">
    <property type="entry name" value="MA"/>
    <property type="match status" value="1"/>
</dbReference>
<evidence type="ECO:0000259" key="10">
    <source>
        <dbReference type="PROSITE" id="PS50885"/>
    </source>
</evidence>
<dbReference type="PROSITE" id="PS50111">
    <property type="entry name" value="CHEMOTAXIS_TRANSDUC_2"/>
    <property type="match status" value="1"/>
</dbReference>
<accession>A0A1H0W5C7</accession>
<dbReference type="CDD" id="cd12912">
    <property type="entry name" value="PDC2_MCP_like"/>
    <property type="match status" value="1"/>
</dbReference>
<evidence type="ECO:0000256" key="7">
    <source>
        <dbReference type="SAM" id="Coils"/>
    </source>
</evidence>
<keyword evidence="4 6" id="KW-0807">Transducer</keyword>
<dbReference type="AlphaFoldDB" id="A0A1H0W5C7"/>
<feature type="coiled-coil region" evidence="7">
    <location>
        <begin position="472"/>
        <end position="499"/>
    </location>
</feature>
<feature type="transmembrane region" description="Helical" evidence="8">
    <location>
        <begin position="304"/>
        <end position="325"/>
    </location>
</feature>
<evidence type="ECO:0000256" key="8">
    <source>
        <dbReference type="SAM" id="Phobius"/>
    </source>
</evidence>
<dbReference type="Pfam" id="PF00015">
    <property type="entry name" value="MCPsignal"/>
    <property type="match status" value="1"/>
</dbReference>
<dbReference type="STRING" id="930152.SAMN05216565_10984"/>
<dbReference type="PROSITE" id="PS50885">
    <property type="entry name" value="HAMP"/>
    <property type="match status" value="1"/>
</dbReference>
<keyword evidence="8" id="KW-1133">Transmembrane helix</keyword>
<dbReference type="Gene3D" id="6.10.340.10">
    <property type="match status" value="1"/>
</dbReference>
<dbReference type="Gene3D" id="1.10.287.950">
    <property type="entry name" value="Methyl-accepting chemotaxis protein"/>
    <property type="match status" value="1"/>
</dbReference>